<organism evidence="2 3">
    <name type="scientific">Sulfitobacter noctilucicola</name>
    <dbReference type="NCBI Taxonomy" id="1342301"/>
    <lineage>
        <taxon>Bacteria</taxon>
        <taxon>Pseudomonadati</taxon>
        <taxon>Pseudomonadota</taxon>
        <taxon>Alphaproteobacteria</taxon>
        <taxon>Rhodobacterales</taxon>
        <taxon>Roseobacteraceae</taxon>
        <taxon>Sulfitobacter</taxon>
    </lineage>
</organism>
<dbReference type="EMBL" id="JACIFU010000007">
    <property type="protein sequence ID" value="MBB4176070.1"/>
    <property type="molecule type" value="Genomic_DNA"/>
</dbReference>
<keyword evidence="2" id="KW-0808">Transferase</keyword>
<feature type="domain" description="N-acetyltransferase" evidence="1">
    <location>
        <begin position="17"/>
        <end position="177"/>
    </location>
</feature>
<dbReference type="Gene3D" id="3.40.630.30">
    <property type="match status" value="1"/>
</dbReference>
<keyword evidence="3" id="KW-1185">Reference proteome</keyword>
<dbReference type="InterPro" id="IPR000182">
    <property type="entry name" value="GNAT_dom"/>
</dbReference>
<dbReference type="CDD" id="cd04301">
    <property type="entry name" value="NAT_SF"/>
    <property type="match status" value="1"/>
</dbReference>
<dbReference type="AlphaFoldDB" id="A0A7W6MBK6"/>
<evidence type="ECO:0000313" key="2">
    <source>
        <dbReference type="EMBL" id="MBB4176070.1"/>
    </source>
</evidence>
<evidence type="ECO:0000259" key="1">
    <source>
        <dbReference type="PROSITE" id="PS51186"/>
    </source>
</evidence>
<proteinExistence type="predicted"/>
<protein>
    <submittedName>
        <fullName evidence="2">RimJ/RimL family protein N-acetyltransferase</fullName>
    </submittedName>
</protein>
<sequence length="197" mass="21520">MSIVVPFRTTLRTGEAVLIREIGPADRPLLRDGFTKLSNQSRFFRFLAPHKALSEAELDRFAAEGTDNHFAIGAVSIGTDADMPLGTARFIRTDADPTEAEFALTIIDSHQRAGLGILMFHALAQEAQRRGVTCLHALIHSDNTGMQKLLEKFGGYRHEEATEAEWHLPLPLSSEVTASLPKGFFAIPPATAQAEAV</sequence>
<gene>
    <name evidence="2" type="ORF">GGR93_003878</name>
</gene>
<accession>A0A7W6MBK6</accession>
<dbReference type="GO" id="GO:0016747">
    <property type="term" value="F:acyltransferase activity, transferring groups other than amino-acyl groups"/>
    <property type="evidence" value="ECO:0007669"/>
    <property type="project" value="InterPro"/>
</dbReference>
<reference evidence="2 3" key="1">
    <citation type="submission" date="2020-08" db="EMBL/GenBank/DDBJ databases">
        <title>Genomic Encyclopedia of Type Strains, Phase IV (KMG-IV): sequencing the most valuable type-strain genomes for metagenomic binning, comparative biology and taxonomic classification.</title>
        <authorList>
            <person name="Goeker M."/>
        </authorList>
    </citation>
    <scope>NUCLEOTIDE SEQUENCE [LARGE SCALE GENOMIC DNA]</scope>
    <source>
        <strain evidence="2 3">DSM 101015</strain>
    </source>
</reference>
<dbReference type="PROSITE" id="PS51186">
    <property type="entry name" value="GNAT"/>
    <property type="match status" value="1"/>
</dbReference>
<evidence type="ECO:0000313" key="3">
    <source>
        <dbReference type="Proteomes" id="UP000565745"/>
    </source>
</evidence>
<dbReference type="Proteomes" id="UP000565745">
    <property type="component" value="Unassembled WGS sequence"/>
</dbReference>
<comment type="caution">
    <text evidence="2">The sequence shown here is derived from an EMBL/GenBank/DDBJ whole genome shotgun (WGS) entry which is preliminary data.</text>
</comment>
<dbReference type="RefSeq" id="WP_025053791.1">
    <property type="nucleotide sequence ID" value="NZ_JACIFU010000007.1"/>
</dbReference>
<dbReference type="SUPFAM" id="SSF55729">
    <property type="entry name" value="Acyl-CoA N-acyltransferases (Nat)"/>
    <property type="match status" value="1"/>
</dbReference>
<dbReference type="InterPro" id="IPR016181">
    <property type="entry name" value="Acyl_CoA_acyltransferase"/>
</dbReference>
<name>A0A7W6MBK6_9RHOB</name>
<dbReference type="Pfam" id="PF13302">
    <property type="entry name" value="Acetyltransf_3"/>
    <property type="match status" value="1"/>
</dbReference>
<dbReference type="OrthoDB" id="9807426at2"/>